<evidence type="ECO:0000313" key="6">
    <source>
        <dbReference type="Proteomes" id="UP001154111"/>
    </source>
</evidence>
<dbReference type="Proteomes" id="UP001154095">
    <property type="component" value="Chromosome"/>
</dbReference>
<keyword evidence="3" id="KW-0378">Hydrolase</keyword>
<dbReference type="EMBL" id="OW659496">
    <property type="protein sequence ID" value="CAH2763662.1"/>
    <property type="molecule type" value="Genomic_DNA"/>
</dbReference>
<evidence type="ECO:0000256" key="1">
    <source>
        <dbReference type="SAM" id="Phobius"/>
    </source>
</evidence>
<evidence type="ECO:0000313" key="5">
    <source>
        <dbReference type="Proteomes" id="UP001154095"/>
    </source>
</evidence>
<evidence type="ECO:0000313" key="4">
    <source>
        <dbReference type="EMBL" id="CAH2763662.1"/>
    </source>
</evidence>
<evidence type="ECO:0000259" key="2">
    <source>
        <dbReference type="Pfam" id="PF12146"/>
    </source>
</evidence>
<organism evidence="3 6">
    <name type="scientific">Erysipelothrix amsterdamensis</name>
    <dbReference type="NCBI Taxonomy" id="2929157"/>
    <lineage>
        <taxon>Bacteria</taxon>
        <taxon>Bacillati</taxon>
        <taxon>Bacillota</taxon>
        <taxon>Erysipelotrichia</taxon>
        <taxon>Erysipelotrichales</taxon>
        <taxon>Erysipelotrichaceae</taxon>
        <taxon>Erysipelothrix</taxon>
    </lineage>
</organism>
<reference evidence="3" key="1">
    <citation type="submission" date="2022-04" db="EMBL/GenBank/DDBJ databases">
        <authorList>
            <person name="Forde T."/>
        </authorList>
    </citation>
    <scope>NUCLEOTIDE SEQUENCE</scope>
    <source>
        <strain evidence="3">A18Y016a</strain>
        <strain evidence="4">A18Y020d</strain>
    </source>
</reference>
<keyword evidence="1" id="KW-1133">Transmembrane helix</keyword>
<keyword evidence="1" id="KW-0812">Transmembrane</keyword>
<keyword evidence="5" id="KW-1185">Reference proteome</keyword>
<accession>A0AAU9VFT2</accession>
<dbReference type="SUPFAM" id="SSF53474">
    <property type="entry name" value="alpha/beta-Hydrolases"/>
    <property type="match status" value="1"/>
</dbReference>
<dbReference type="Gene3D" id="3.40.50.1820">
    <property type="entry name" value="alpha/beta hydrolase"/>
    <property type="match status" value="1"/>
</dbReference>
<dbReference type="AlphaFoldDB" id="A0AAU9VFT2"/>
<name>A0AAU9VFT2_9FIRM</name>
<feature type="domain" description="Serine aminopeptidase S33" evidence="2">
    <location>
        <begin position="22"/>
        <end position="264"/>
    </location>
</feature>
<dbReference type="Proteomes" id="UP001154111">
    <property type="component" value="Chromosome"/>
</dbReference>
<dbReference type="EC" id="3.1.1.23" evidence="3"/>
<proteinExistence type="predicted"/>
<dbReference type="PANTHER" id="PTHR11614">
    <property type="entry name" value="PHOSPHOLIPASE-RELATED"/>
    <property type="match status" value="1"/>
</dbReference>
<dbReference type="PRINTS" id="PR00111">
    <property type="entry name" value="ABHYDROLASE"/>
</dbReference>
<dbReference type="InterPro" id="IPR029058">
    <property type="entry name" value="AB_hydrolase_fold"/>
</dbReference>
<dbReference type="GO" id="GO:0047372">
    <property type="term" value="F:monoacylglycerol lipase activity"/>
    <property type="evidence" value="ECO:0007669"/>
    <property type="project" value="UniProtKB-EC"/>
</dbReference>
<gene>
    <name evidence="3" type="ORF">ERYAMS2_00015</name>
    <name evidence="4" type="ORF">ERYAMS_01573</name>
</gene>
<keyword evidence="1" id="KW-0472">Membrane</keyword>
<dbReference type="InterPro" id="IPR000073">
    <property type="entry name" value="AB_hydrolase_1"/>
</dbReference>
<dbReference type="RefSeq" id="WP_238000433.1">
    <property type="nucleotide sequence ID" value="NZ_OW659477.1"/>
</dbReference>
<sequence>MYDYLKVSNTDSLFYIKDIVPNPRGVVLMCHGFTNHSGDYDVYARELNKNNYSVYRYDMRGHGKTISEKGDIDTYKTYITDLHTMVRMATRENIHIPLFTLGFSMGGLVSALYGIEYPNSLSGQVFLGPAVGYVSGVRGPNRLGIKLASKLADDMLVKFTEDSLEINNPIKKETLEKDYMYTSKNPMRLSYFTVRFARSVFIDGAEDLMSRREFYRYPTFIAQGEEDPTVPKDVSESFYELIQSKDKTLKIYPGMRHVLYDEPNGMEVIQDTIDWLNNRTTSLK</sequence>
<dbReference type="Pfam" id="PF12146">
    <property type="entry name" value="Hydrolase_4"/>
    <property type="match status" value="1"/>
</dbReference>
<feature type="transmembrane region" description="Helical" evidence="1">
    <location>
        <begin position="94"/>
        <end position="115"/>
    </location>
</feature>
<evidence type="ECO:0000313" key="3">
    <source>
        <dbReference type="EMBL" id="CAH2760392.1"/>
    </source>
</evidence>
<dbReference type="EMBL" id="OW659477">
    <property type="protein sequence ID" value="CAH2760392.1"/>
    <property type="molecule type" value="Genomic_DNA"/>
</dbReference>
<dbReference type="InterPro" id="IPR051044">
    <property type="entry name" value="MAG_DAG_Lipase"/>
</dbReference>
<dbReference type="InterPro" id="IPR022742">
    <property type="entry name" value="Hydrolase_4"/>
</dbReference>
<protein>
    <submittedName>
        <fullName evidence="3">Alpha/beta hydrolase</fullName>
        <ecNumber evidence="3">3.1.1.23</ecNumber>
    </submittedName>
</protein>